<dbReference type="Proteomes" id="UP000023152">
    <property type="component" value="Unassembled WGS sequence"/>
</dbReference>
<evidence type="ECO:0000313" key="2">
    <source>
        <dbReference type="Proteomes" id="UP000023152"/>
    </source>
</evidence>
<dbReference type="EMBL" id="ASPP01015214">
    <property type="protein sequence ID" value="ETO18277.1"/>
    <property type="molecule type" value="Genomic_DNA"/>
</dbReference>
<sequence length="679" mass="79231">IIQTQFNALDDEGLIKDRLNLLQYLCISTETSDVVVQCYKQVFKKHNKTCAGLLCVISVKLNEQQLDDVFEFFMDGFDDNHIICAQLILKIALNLNKRQLNKVFECLMNAFDKIDNGKIKFCDKCEHALATISSQLGGKQLDNALQYFIHRRPSYFYGDHTGAVQFILNLKEEQLDYFFECLINQLFDEKGDIYNRQSRAEFLGKFSMKWNERQLNDVFRYLINGLSGDLFFRISCAELLGKLSMKWNEKQLNDIFQYSINQLSDEKTDRNYAELLGELSMKWNERQLNDIFQCLINQLSDEKEDKYNRRKYAKLLGKLSMEWNEKQLNDAFNSLKDMLNKDYYWEYREALETITVKLSGKQFDNAFNYFISESKGICLFYGIAQRLDEKQINISLNYCMDKLNDKNEHPNIRIKCIRILEIISNKCNEQQLNEAFNSSMHIFTDKNNDKNLRDKCAELLGKISVNLNEKHFDDAFQYSNENIRGSCVQSLVTLSKKWNDKQLDITVQYLIDRFQNINGHDNFIFRNLLKGIAMKLNETQIDSVVTCLINGLKDNSTWNHTWYAEFIGFLSIKLNKKHLDDVFECLNGLEDENKCIRELCKTSLETISTKLNDKQLEKVINVLISGLKDEYTRESYAKSLGVFSTNLTDKQLENAIHTLIDGLKDKDKDVRNSCAKSLG</sequence>
<evidence type="ECO:0008006" key="3">
    <source>
        <dbReference type="Google" id="ProtNLM"/>
    </source>
</evidence>
<keyword evidence="2" id="KW-1185">Reference proteome</keyword>
<dbReference type="SUPFAM" id="SSF48371">
    <property type="entry name" value="ARM repeat"/>
    <property type="match status" value="1"/>
</dbReference>
<protein>
    <recommendedName>
        <fullName evidence="3">PBS lyase HEAT domain protein repeat-containing protein</fullName>
    </recommendedName>
</protein>
<accession>X6MXQ8</accession>
<comment type="caution">
    <text evidence="1">The sequence shown here is derived from an EMBL/GenBank/DDBJ whole genome shotgun (WGS) entry which is preliminary data.</text>
</comment>
<dbReference type="InterPro" id="IPR016024">
    <property type="entry name" value="ARM-type_fold"/>
</dbReference>
<dbReference type="InterPro" id="IPR011989">
    <property type="entry name" value="ARM-like"/>
</dbReference>
<name>X6MXQ8_RETFI</name>
<evidence type="ECO:0000313" key="1">
    <source>
        <dbReference type="EMBL" id="ETO18277.1"/>
    </source>
</evidence>
<feature type="non-terminal residue" evidence="1">
    <location>
        <position position="679"/>
    </location>
</feature>
<dbReference type="Gene3D" id="1.25.10.10">
    <property type="entry name" value="Leucine-rich Repeat Variant"/>
    <property type="match status" value="2"/>
</dbReference>
<dbReference type="AlphaFoldDB" id="X6MXQ8"/>
<feature type="non-terminal residue" evidence="1">
    <location>
        <position position="1"/>
    </location>
</feature>
<reference evidence="1 2" key="1">
    <citation type="journal article" date="2013" name="Curr. Biol.">
        <title>The Genome of the Foraminiferan Reticulomyxa filosa.</title>
        <authorList>
            <person name="Glockner G."/>
            <person name="Hulsmann N."/>
            <person name="Schleicher M."/>
            <person name="Noegel A.A."/>
            <person name="Eichinger L."/>
            <person name="Gallinger C."/>
            <person name="Pawlowski J."/>
            <person name="Sierra R."/>
            <person name="Euteneuer U."/>
            <person name="Pillet L."/>
            <person name="Moustafa A."/>
            <person name="Platzer M."/>
            <person name="Groth M."/>
            <person name="Szafranski K."/>
            <person name="Schliwa M."/>
        </authorList>
    </citation>
    <scope>NUCLEOTIDE SEQUENCE [LARGE SCALE GENOMIC DNA]</scope>
</reference>
<gene>
    <name evidence="1" type="ORF">RFI_19000</name>
</gene>
<proteinExistence type="predicted"/>
<organism evidence="1 2">
    <name type="scientific">Reticulomyxa filosa</name>
    <dbReference type="NCBI Taxonomy" id="46433"/>
    <lineage>
        <taxon>Eukaryota</taxon>
        <taxon>Sar</taxon>
        <taxon>Rhizaria</taxon>
        <taxon>Retaria</taxon>
        <taxon>Foraminifera</taxon>
        <taxon>Monothalamids</taxon>
        <taxon>Reticulomyxidae</taxon>
        <taxon>Reticulomyxa</taxon>
    </lineage>
</organism>